<dbReference type="Pfam" id="PF07374">
    <property type="entry name" value="DUF1492"/>
    <property type="match status" value="1"/>
</dbReference>
<evidence type="ECO:0008006" key="3">
    <source>
        <dbReference type="Google" id="ProtNLM"/>
    </source>
</evidence>
<protein>
    <recommendedName>
        <fullName evidence="3">DUF1492 domain-containing protein</fullName>
    </recommendedName>
</protein>
<proteinExistence type="predicted"/>
<dbReference type="InterPro" id="IPR013324">
    <property type="entry name" value="RNA_pol_sigma_r3/r4-like"/>
</dbReference>
<keyword evidence="1" id="KW-0175">Coiled coil</keyword>
<name>A0A8S5NS83_9CAUD</name>
<dbReference type="SUPFAM" id="SSF88659">
    <property type="entry name" value="Sigma3 and sigma4 domains of RNA polymerase sigma factors"/>
    <property type="match status" value="1"/>
</dbReference>
<evidence type="ECO:0000256" key="1">
    <source>
        <dbReference type="SAM" id="Coils"/>
    </source>
</evidence>
<evidence type="ECO:0000313" key="2">
    <source>
        <dbReference type="EMBL" id="DAD97653.1"/>
    </source>
</evidence>
<organism evidence="2">
    <name type="scientific">Siphoviridae sp. ct1TR2</name>
    <dbReference type="NCBI Taxonomy" id="2825309"/>
    <lineage>
        <taxon>Viruses</taxon>
        <taxon>Duplodnaviria</taxon>
        <taxon>Heunggongvirae</taxon>
        <taxon>Uroviricota</taxon>
        <taxon>Caudoviricetes</taxon>
    </lineage>
</organism>
<dbReference type="EMBL" id="BK015245">
    <property type="protein sequence ID" value="DAD97653.1"/>
    <property type="molecule type" value="Genomic_DNA"/>
</dbReference>
<accession>A0A8S5NS83</accession>
<feature type="coiled-coil region" evidence="1">
    <location>
        <begin position="59"/>
        <end position="86"/>
    </location>
</feature>
<sequence>MTTKEYLSQVYLLSVRVRTKQQQAAELRNNISGVSGIDYSGIKVQVTPTPKMQDSIDRLISLEELIAQEILELEQKKEKIVNQINRLRSPLHIQILKMRYIDFLGWEKIAKQTKYSTRQIYRLHQNAIREFQERNKI</sequence>
<dbReference type="InterPro" id="IPR010861">
    <property type="entry name" value="DUF1492"/>
</dbReference>
<reference evidence="2" key="1">
    <citation type="journal article" date="2021" name="Proc. Natl. Acad. Sci. U.S.A.">
        <title>A Catalog of Tens of Thousands of Viruses from Human Metagenomes Reveals Hidden Associations with Chronic Diseases.</title>
        <authorList>
            <person name="Tisza M.J."/>
            <person name="Buck C.B."/>
        </authorList>
    </citation>
    <scope>NUCLEOTIDE SEQUENCE</scope>
    <source>
        <strain evidence="2">Ct1TR2</strain>
    </source>
</reference>